<evidence type="ECO:0000313" key="4">
    <source>
        <dbReference type="EMBL" id="MBV4360654.1"/>
    </source>
</evidence>
<keyword evidence="3" id="KW-0460">Magnesium</keyword>
<accession>A0A9E2SF24</accession>
<evidence type="ECO:0000313" key="5">
    <source>
        <dbReference type="Proteomes" id="UP000812270"/>
    </source>
</evidence>
<dbReference type="InterPro" id="IPR051400">
    <property type="entry name" value="HAD-like_hydrolase"/>
</dbReference>
<dbReference type="Pfam" id="PF00702">
    <property type="entry name" value="Hydrolase"/>
    <property type="match status" value="1"/>
</dbReference>
<proteinExistence type="predicted"/>
<dbReference type="GO" id="GO:0016791">
    <property type="term" value="F:phosphatase activity"/>
    <property type="evidence" value="ECO:0007669"/>
    <property type="project" value="TreeGrafter"/>
</dbReference>
<keyword evidence="2 4" id="KW-0378">Hydrolase</keyword>
<keyword evidence="1" id="KW-0479">Metal-binding</keyword>
<comment type="caution">
    <text evidence="4">The sequence shown here is derived from an EMBL/GenBank/DDBJ whole genome shotgun (WGS) entry which is preliminary data.</text>
</comment>
<name>A0A9E2SF24_9BACT</name>
<dbReference type="Proteomes" id="UP000812270">
    <property type="component" value="Unassembled WGS sequence"/>
</dbReference>
<dbReference type="SFLD" id="SFLDS00003">
    <property type="entry name" value="Haloacid_Dehalogenase"/>
    <property type="match status" value="1"/>
</dbReference>
<reference evidence="4" key="1">
    <citation type="submission" date="2021-06" db="EMBL/GenBank/DDBJ databases">
        <authorList>
            <person name="Huq M.A."/>
        </authorList>
    </citation>
    <scope>NUCLEOTIDE SEQUENCE</scope>
    <source>
        <strain evidence="4">MAH-26</strain>
    </source>
</reference>
<sequence length="215" mass="24572">MNPKAIVSDKVKKKAIIFDLDNTIYPVASIGTKLFDGLFKLIENDNNFQGSIEDVKDAIQRKPFQDVARDFRFSDDLTKAGLELLSDIEYNDVIKPFDDYLLTRQLDYLKFLVTKGFKKLQESKIRQLSLENDFDAWYIVDPAVSNLTKKDVFSNIMEQYHLAAEDVIVVGDDIHSEIQAAKDLGIDAVVYNFNGVNAPEGYNVISHYEELKDYL</sequence>
<evidence type="ECO:0000256" key="3">
    <source>
        <dbReference type="ARBA" id="ARBA00022842"/>
    </source>
</evidence>
<dbReference type="SFLD" id="SFLDG01129">
    <property type="entry name" value="C1.5:_HAD__Beta-PGM__Phosphata"/>
    <property type="match status" value="1"/>
</dbReference>
<organism evidence="4 5">
    <name type="scientific">Pinibacter aurantiacus</name>
    <dbReference type="NCBI Taxonomy" id="2851599"/>
    <lineage>
        <taxon>Bacteria</taxon>
        <taxon>Pseudomonadati</taxon>
        <taxon>Bacteroidota</taxon>
        <taxon>Chitinophagia</taxon>
        <taxon>Chitinophagales</taxon>
        <taxon>Chitinophagaceae</taxon>
        <taxon>Pinibacter</taxon>
    </lineage>
</organism>
<gene>
    <name evidence="4" type="ORF">KTO63_26045</name>
</gene>
<dbReference type="GO" id="GO:0046872">
    <property type="term" value="F:metal ion binding"/>
    <property type="evidence" value="ECO:0007669"/>
    <property type="project" value="UniProtKB-KW"/>
</dbReference>
<dbReference type="AlphaFoldDB" id="A0A9E2SF24"/>
<dbReference type="RefSeq" id="WP_217795240.1">
    <property type="nucleotide sequence ID" value="NZ_JAHSPG010000018.1"/>
</dbReference>
<dbReference type="EMBL" id="JAHSPG010000018">
    <property type="protein sequence ID" value="MBV4360654.1"/>
    <property type="molecule type" value="Genomic_DNA"/>
</dbReference>
<keyword evidence="5" id="KW-1185">Reference proteome</keyword>
<protein>
    <submittedName>
        <fullName evidence="4">HAD family hydrolase</fullName>
    </submittedName>
</protein>
<evidence type="ECO:0000256" key="2">
    <source>
        <dbReference type="ARBA" id="ARBA00022801"/>
    </source>
</evidence>
<dbReference type="PANTHER" id="PTHR46470">
    <property type="entry name" value="N-ACYLNEURAMINATE-9-PHOSPHATASE"/>
    <property type="match status" value="1"/>
</dbReference>
<dbReference type="PANTHER" id="PTHR46470:SF2">
    <property type="entry name" value="GLYCERALDEHYDE 3-PHOSPHATE PHOSPHATASE"/>
    <property type="match status" value="1"/>
</dbReference>
<evidence type="ECO:0000256" key="1">
    <source>
        <dbReference type="ARBA" id="ARBA00022723"/>
    </source>
</evidence>